<accession>A0B8V2</accession>
<dbReference type="EMBL" id="CP000477">
    <property type="protein sequence ID" value="ABK15126.1"/>
    <property type="molecule type" value="Genomic_DNA"/>
</dbReference>
<dbReference type="AlphaFoldDB" id="A0B8V2"/>
<keyword evidence="2" id="KW-0808">Transferase</keyword>
<dbReference type="RefSeq" id="WP_011696518.1">
    <property type="nucleotide sequence ID" value="NC_008553.1"/>
</dbReference>
<dbReference type="Gene3D" id="3.40.50.880">
    <property type="match status" value="1"/>
</dbReference>
<dbReference type="InterPro" id="IPR017926">
    <property type="entry name" value="GATASE"/>
</dbReference>
<dbReference type="PROSITE" id="PS51273">
    <property type="entry name" value="GATASE_TYPE_1"/>
    <property type="match status" value="1"/>
</dbReference>
<dbReference type="KEGG" id="mtp:Mthe_1351"/>
<gene>
    <name evidence="2" type="ordered locus">Mthe_1351</name>
</gene>
<dbReference type="GO" id="GO:0016740">
    <property type="term" value="F:transferase activity"/>
    <property type="evidence" value="ECO:0007669"/>
    <property type="project" value="UniProtKB-KW"/>
</dbReference>
<evidence type="ECO:0000259" key="1">
    <source>
        <dbReference type="Pfam" id="PF00117"/>
    </source>
</evidence>
<name>A0B8V2_METTP</name>
<feature type="domain" description="Glutamine amidotransferase" evidence="1">
    <location>
        <begin position="22"/>
        <end position="167"/>
    </location>
</feature>
<dbReference type="Proteomes" id="UP000000674">
    <property type="component" value="Chromosome"/>
</dbReference>
<dbReference type="OrthoDB" id="7388at2157"/>
<evidence type="ECO:0000313" key="2">
    <source>
        <dbReference type="EMBL" id="ABK15126.1"/>
    </source>
</evidence>
<reference evidence="2 3" key="1">
    <citation type="submission" date="2006-10" db="EMBL/GenBank/DDBJ databases">
        <title>Complete sequence of Methanosaeta thermophila PT.</title>
        <authorList>
            <consortium name="US DOE Joint Genome Institute"/>
            <person name="Copeland A."/>
            <person name="Lucas S."/>
            <person name="Lapidus A."/>
            <person name="Barry K."/>
            <person name="Detter J.C."/>
            <person name="Glavina del Rio T."/>
            <person name="Hammon N."/>
            <person name="Israni S."/>
            <person name="Pitluck S."/>
            <person name="Chain P."/>
            <person name="Malfatti S."/>
            <person name="Shin M."/>
            <person name="Vergez L."/>
            <person name="Schmutz J."/>
            <person name="Larimer F."/>
            <person name="Land M."/>
            <person name="Hauser L."/>
            <person name="Kyrpides N."/>
            <person name="Kim E."/>
            <person name="Smith K.S."/>
            <person name="Ingram-Smith C."/>
            <person name="Richardson P."/>
        </authorList>
    </citation>
    <scope>NUCLEOTIDE SEQUENCE [LARGE SCALE GENOMIC DNA]</scope>
    <source>
        <strain evidence="3">DSM 6194 / JCM 14653 / NBRC 101360 / PT</strain>
    </source>
</reference>
<dbReference type="CDD" id="cd03128">
    <property type="entry name" value="GAT_1"/>
    <property type="match status" value="1"/>
</dbReference>
<evidence type="ECO:0000313" key="3">
    <source>
        <dbReference type="Proteomes" id="UP000000674"/>
    </source>
</evidence>
<protein>
    <submittedName>
        <fullName evidence="2">Glutamine amidotransferase class-I</fullName>
    </submittedName>
</protein>
<dbReference type="HOGENOM" id="CLU_1431666_0_0_2"/>
<keyword evidence="2" id="KW-0315">Glutamine amidotransferase</keyword>
<keyword evidence="3" id="KW-1185">Reference proteome</keyword>
<proteinExistence type="predicted"/>
<dbReference type="SUPFAM" id="SSF52317">
    <property type="entry name" value="Class I glutamine amidotransferase-like"/>
    <property type="match status" value="1"/>
</dbReference>
<dbReference type="GeneID" id="4462847"/>
<organism evidence="2 3">
    <name type="scientific">Methanothrix thermoacetophila (strain DSM 6194 / JCM 14653 / NBRC 101360 / PT)</name>
    <name type="common">Methanosaeta thermophila</name>
    <dbReference type="NCBI Taxonomy" id="349307"/>
    <lineage>
        <taxon>Archaea</taxon>
        <taxon>Methanobacteriati</taxon>
        <taxon>Methanobacteriota</taxon>
        <taxon>Stenosarchaea group</taxon>
        <taxon>Methanomicrobia</taxon>
        <taxon>Methanotrichales</taxon>
        <taxon>Methanotrichaceae</taxon>
        <taxon>Methanothrix</taxon>
    </lineage>
</organism>
<dbReference type="InterPro" id="IPR029062">
    <property type="entry name" value="Class_I_gatase-like"/>
</dbReference>
<sequence>MILVLDMCYRAGSLSRYEFVDPVAAALRRAGAEIDVLHYSELDDPHGYDKIVLCGTALKDRRCFDDADQLSWIRECKLPMLGISTGAALICSILGGSVLPYIHIGMGDVKIIAETPLLGEPRTIPVFHLHAFRLVLPSELRAIEENCEAFVGRDRPVYGILFSPEVRNCWILERFVKCHL</sequence>
<dbReference type="Pfam" id="PF00117">
    <property type="entry name" value="GATase"/>
    <property type="match status" value="1"/>
</dbReference>
<dbReference type="STRING" id="349307.Mthe_1351"/>